<evidence type="ECO:0000256" key="1">
    <source>
        <dbReference type="SAM" id="MobiDB-lite"/>
    </source>
</evidence>
<accession>A0A918CBW3</accession>
<feature type="region of interest" description="Disordered" evidence="1">
    <location>
        <begin position="114"/>
        <end position="172"/>
    </location>
</feature>
<keyword evidence="3" id="KW-1185">Reference proteome</keyword>
<name>A0A918CBW3_9DEIO</name>
<sequence>MTRNTAMSMVAQFLGRQNTIPVPVPFVRMLGDYESAALLAQCLYWGDRTDDQEGWFYKTHDEWADELELSADQVRRCVKTCGGMIEVKRKGIPARNYYRANRDAVAAALEGLASGRQHATTRSGETQHQDPGNPNDRTSGNPTTVHRETQRQGVRKPQDLITEPTSEPTQNLLQNKHIPPFAADAAVQAPEKLEEQEPMQAPVPVQAFAQFPATADQTHATSTEDIPGGAAGPVDNTVDHLPVARPSVLLTRMLAVWNDHRGNLPAAEVANTGREKAAKALLRQFGSTESALAALEDATREVAQEWFWQGKGWGLDTLLPKVAQKAEAWRGRQALPVVATSAPTPALPSFQVGQRVSYKRDKYTVEYIAETYIDLYDEQNGSTRITFASSDFASIRAVAQ</sequence>
<protein>
    <submittedName>
        <fullName evidence="2">Uncharacterized protein</fullName>
    </submittedName>
</protein>
<dbReference type="RefSeq" id="WP_189091447.1">
    <property type="nucleotide sequence ID" value="NZ_BMQL01000019.1"/>
</dbReference>
<feature type="compositionally biased region" description="Polar residues" evidence="1">
    <location>
        <begin position="163"/>
        <end position="172"/>
    </location>
</feature>
<dbReference type="Proteomes" id="UP000603865">
    <property type="component" value="Unassembled WGS sequence"/>
</dbReference>
<feature type="region of interest" description="Disordered" evidence="1">
    <location>
        <begin position="214"/>
        <end position="238"/>
    </location>
</feature>
<evidence type="ECO:0000313" key="3">
    <source>
        <dbReference type="Proteomes" id="UP000603865"/>
    </source>
</evidence>
<reference evidence="2" key="2">
    <citation type="submission" date="2020-09" db="EMBL/GenBank/DDBJ databases">
        <authorList>
            <person name="Sun Q."/>
            <person name="Ohkuma M."/>
        </authorList>
    </citation>
    <scope>NUCLEOTIDE SEQUENCE</scope>
    <source>
        <strain evidence="2">JCM 31311</strain>
    </source>
</reference>
<reference evidence="2" key="1">
    <citation type="journal article" date="2014" name="Int. J. Syst. Evol. Microbiol.">
        <title>Complete genome sequence of Corynebacterium casei LMG S-19264T (=DSM 44701T), isolated from a smear-ripened cheese.</title>
        <authorList>
            <consortium name="US DOE Joint Genome Institute (JGI-PGF)"/>
            <person name="Walter F."/>
            <person name="Albersmeier A."/>
            <person name="Kalinowski J."/>
            <person name="Ruckert C."/>
        </authorList>
    </citation>
    <scope>NUCLEOTIDE SEQUENCE</scope>
    <source>
        <strain evidence="2">JCM 31311</strain>
    </source>
</reference>
<organism evidence="2 3">
    <name type="scientific">Deinococcus ruber</name>
    <dbReference type="NCBI Taxonomy" id="1848197"/>
    <lineage>
        <taxon>Bacteria</taxon>
        <taxon>Thermotogati</taxon>
        <taxon>Deinococcota</taxon>
        <taxon>Deinococci</taxon>
        <taxon>Deinococcales</taxon>
        <taxon>Deinococcaceae</taxon>
        <taxon>Deinococcus</taxon>
    </lineage>
</organism>
<gene>
    <name evidence="2" type="ORF">GCM10008957_31230</name>
</gene>
<comment type="caution">
    <text evidence="2">The sequence shown here is derived from an EMBL/GenBank/DDBJ whole genome shotgun (WGS) entry which is preliminary data.</text>
</comment>
<evidence type="ECO:0000313" key="2">
    <source>
        <dbReference type="EMBL" id="GGR16338.1"/>
    </source>
</evidence>
<proteinExistence type="predicted"/>
<feature type="compositionally biased region" description="Polar residues" evidence="1">
    <location>
        <begin position="215"/>
        <end position="224"/>
    </location>
</feature>
<dbReference type="EMBL" id="BMQL01000019">
    <property type="protein sequence ID" value="GGR16338.1"/>
    <property type="molecule type" value="Genomic_DNA"/>
</dbReference>
<feature type="compositionally biased region" description="Polar residues" evidence="1">
    <location>
        <begin position="117"/>
        <end position="144"/>
    </location>
</feature>
<dbReference type="AlphaFoldDB" id="A0A918CBW3"/>